<evidence type="ECO:0000256" key="4">
    <source>
        <dbReference type="ARBA" id="ARBA00022448"/>
    </source>
</evidence>
<dbReference type="GO" id="GO:0005886">
    <property type="term" value="C:plasma membrane"/>
    <property type="evidence" value="ECO:0007669"/>
    <property type="project" value="UniProtKB-SubCell"/>
</dbReference>
<evidence type="ECO:0000256" key="6">
    <source>
        <dbReference type="ARBA" id="ARBA00022519"/>
    </source>
</evidence>
<proteinExistence type="inferred from homology"/>
<feature type="transmembrane region" description="Helical" evidence="12">
    <location>
        <begin position="204"/>
        <end position="227"/>
    </location>
</feature>
<evidence type="ECO:0000259" key="13">
    <source>
        <dbReference type="PROSITE" id="PS50928"/>
    </source>
</evidence>
<dbReference type="Proteomes" id="UP000428330">
    <property type="component" value="Chromosome"/>
</dbReference>
<dbReference type="OrthoDB" id="9773727at2"/>
<dbReference type="PROSITE" id="PS50928">
    <property type="entry name" value="ABC_TM1"/>
    <property type="match status" value="1"/>
</dbReference>
<keyword evidence="9 12" id="KW-0472">Membrane</keyword>
<dbReference type="GO" id="GO:0055085">
    <property type="term" value="P:transmembrane transport"/>
    <property type="evidence" value="ECO:0007669"/>
    <property type="project" value="InterPro"/>
</dbReference>
<accession>A0A6I6IR00</accession>
<evidence type="ECO:0000256" key="3">
    <source>
        <dbReference type="ARBA" id="ARBA00011557"/>
    </source>
</evidence>
<sequence>MEKRVTFKGIWLPLLLVLPQILITAIFFFYPAGQAIWQSLYIPDPFGLSMQWVGLGNFEFLLSDPYYRASFVTTAIFSVLVTVVSMGVALYLAILADRLIKGSGTYRTLLIWPYAVAPAVAGVLWLFMFNTRVGVVTWYLGLLGYDWNHVLNEGEAMGLVVVASAWGRISYNFLFFLAGLQAIPKSVIEAAAIDGAHFWTRFRTIVFPLLSPTTFFLLVVNIIYAFFETFGVIHTITSGGPQQATTILVYKVYADGFVGQDLGSSAAQSVILLVIVSILTVVQFKYIERRVHY</sequence>
<gene>
    <name evidence="14" type="primary">ugpA</name>
    <name evidence="14" type="ORF">EI983_12995</name>
</gene>
<keyword evidence="6" id="KW-0997">Cell inner membrane</keyword>
<comment type="subunit">
    <text evidence="3">The complex is composed of two ATP-binding proteins (UgpC), two transmembrane proteins (UgpA and UgpE) and a solute-binding protein (UgpB).</text>
</comment>
<dbReference type="InterPro" id="IPR035906">
    <property type="entry name" value="MetI-like_sf"/>
</dbReference>
<evidence type="ECO:0000256" key="12">
    <source>
        <dbReference type="RuleBase" id="RU363032"/>
    </source>
</evidence>
<dbReference type="PANTHER" id="PTHR43227:SF9">
    <property type="entry name" value="SN-GLYCEROL-3-PHOSPHATE TRANSPORT SYSTEM PERMEASE PROTEIN UGPA"/>
    <property type="match status" value="1"/>
</dbReference>
<feature type="domain" description="ABC transmembrane type-1" evidence="13">
    <location>
        <begin position="71"/>
        <end position="283"/>
    </location>
</feature>
<comment type="subcellular location">
    <subcellularLocation>
        <location evidence="1">Cell inner membrane</location>
        <topology evidence="1">Multi-pass membrane protein</topology>
    </subcellularLocation>
    <subcellularLocation>
        <location evidence="12">Cell membrane</location>
        <topology evidence="12">Multi-pass membrane protein</topology>
    </subcellularLocation>
</comment>
<dbReference type="InterPro" id="IPR050809">
    <property type="entry name" value="UgpAE/MalFG_permease"/>
</dbReference>
<feature type="transmembrane region" description="Helical" evidence="12">
    <location>
        <begin position="12"/>
        <end position="30"/>
    </location>
</feature>
<dbReference type="PANTHER" id="PTHR43227">
    <property type="entry name" value="BLL4140 PROTEIN"/>
    <property type="match status" value="1"/>
</dbReference>
<dbReference type="KEGG" id="rom:EI983_12995"/>
<evidence type="ECO:0000256" key="2">
    <source>
        <dbReference type="ARBA" id="ARBA00009306"/>
    </source>
</evidence>
<comment type="function">
    <text evidence="10">Part of the ABC transporter complex UgpBAEC involved in sn-glycerol-3-phosphate (G3P) import. Probably responsible for the translocation of the substrate across the membrane.</text>
</comment>
<evidence type="ECO:0000313" key="15">
    <source>
        <dbReference type="Proteomes" id="UP000428330"/>
    </source>
</evidence>
<keyword evidence="4 12" id="KW-0813">Transport</keyword>
<feature type="transmembrane region" description="Helical" evidence="12">
    <location>
        <begin position="266"/>
        <end position="287"/>
    </location>
</feature>
<dbReference type="EMBL" id="CP034348">
    <property type="protein sequence ID" value="QGX99135.1"/>
    <property type="molecule type" value="Genomic_DNA"/>
</dbReference>
<dbReference type="Pfam" id="PF00528">
    <property type="entry name" value="BPD_transp_1"/>
    <property type="match status" value="1"/>
</dbReference>
<dbReference type="Gene3D" id="1.10.3720.10">
    <property type="entry name" value="MetI-like"/>
    <property type="match status" value="1"/>
</dbReference>
<reference evidence="15" key="1">
    <citation type="submission" date="2018-12" db="EMBL/GenBank/DDBJ databases">
        <title>Complete genome sequence of Roseovarius sp. MME-070.</title>
        <authorList>
            <person name="Nam Y.-D."/>
            <person name="Kang J."/>
            <person name="Chung W.-H."/>
            <person name="Park Y.S."/>
        </authorList>
    </citation>
    <scope>NUCLEOTIDE SEQUENCE [LARGE SCALE GENOMIC DNA]</scope>
    <source>
        <strain evidence="15">MME-070</strain>
    </source>
</reference>
<feature type="transmembrane region" description="Helical" evidence="12">
    <location>
        <begin position="108"/>
        <end position="128"/>
    </location>
</feature>
<name>A0A6I6IR00_9RHOB</name>
<dbReference type="RefSeq" id="WP_157707815.1">
    <property type="nucleotide sequence ID" value="NZ_CP034348.1"/>
</dbReference>
<feature type="transmembrane region" description="Helical" evidence="12">
    <location>
        <begin position="156"/>
        <end position="183"/>
    </location>
</feature>
<evidence type="ECO:0000256" key="9">
    <source>
        <dbReference type="ARBA" id="ARBA00023136"/>
    </source>
</evidence>
<dbReference type="SUPFAM" id="SSF161098">
    <property type="entry name" value="MetI-like"/>
    <property type="match status" value="1"/>
</dbReference>
<evidence type="ECO:0000256" key="10">
    <source>
        <dbReference type="ARBA" id="ARBA00037054"/>
    </source>
</evidence>
<dbReference type="CDD" id="cd06261">
    <property type="entry name" value="TM_PBP2"/>
    <property type="match status" value="1"/>
</dbReference>
<evidence type="ECO:0000256" key="1">
    <source>
        <dbReference type="ARBA" id="ARBA00004429"/>
    </source>
</evidence>
<evidence type="ECO:0000313" key="14">
    <source>
        <dbReference type="EMBL" id="QGX99135.1"/>
    </source>
</evidence>
<keyword evidence="15" id="KW-1185">Reference proteome</keyword>
<evidence type="ECO:0000256" key="8">
    <source>
        <dbReference type="ARBA" id="ARBA00022989"/>
    </source>
</evidence>
<dbReference type="AlphaFoldDB" id="A0A6I6IR00"/>
<evidence type="ECO:0000256" key="7">
    <source>
        <dbReference type="ARBA" id="ARBA00022692"/>
    </source>
</evidence>
<comment type="similarity">
    <text evidence="2 12">Belongs to the binding-protein-dependent transport system permease family.</text>
</comment>
<organism evidence="14 15">
    <name type="scientific">Roseovarius faecimaris</name>
    <dbReference type="NCBI Taxonomy" id="2494550"/>
    <lineage>
        <taxon>Bacteria</taxon>
        <taxon>Pseudomonadati</taxon>
        <taxon>Pseudomonadota</taxon>
        <taxon>Alphaproteobacteria</taxon>
        <taxon>Rhodobacterales</taxon>
        <taxon>Roseobacteraceae</taxon>
        <taxon>Roseovarius</taxon>
    </lineage>
</organism>
<evidence type="ECO:0000256" key="5">
    <source>
        <dbReference type="ARBA" id="ARBA00022475"/>
    </source>
</evidence>
<keyword evidence="7 12" id="KW-0812">Transmembrane</keyword>
<keyword evidence="8 12" id="KW-1133">Transmembrane helix</keyword>
<protein>
    <recommendedName>
        <fullName evidence="11">sn-glycerol-3-phosphate transport system permease protein UgpA</fullName>
    </recommendedName>
</protein>
<feature type="transmembrane region" description="Helical" evidence="12">
    <location>
        <begin position="71"/>
        <end position="96"/>
    </location>
</feature>
<dbReference type="NCBIfam" id="NF007852">
    <property type="entry name" value="PRK10561.1"/>
    <property type="match status" value="1"/>
</dbReference>
<evidence type="ECO:0000256" key="11">
    <source>
        <dbReference type="ARBA" id="ARBA00040780"/>
    </source>
</evidence>
<keyword evidence="5" id="KW-1003">Cell membrane</keyword>
<dbReference type="InterPro" id="IPR000515">
    <property type="entry name" value="MetI-like"/>
</dbReference>